<evidence type="ECO:0000313" key="3">
    <source>
        <dbReference type="Proteomes" id="UP000177043"/>
    </source>
</evidence>
<proteinExistence type="predicted"/>
<dbReference type="CDD" id="cd02440">
    <property type="entry name" value="AdoMet_MTases"/>
    <property type="match status" value="1"/>
</dbReference>
<reference evidence="2 3" key="1">
    <citation type="journal article" date="2016" name="Nat. Commun.">
        <title>Thousands of microbial genomes shed light on interconnected biogeochemical processes in an aquifer system.</title>
        <authorList>
            <person name="Anantharaman K."/>
            <person name="Brown C.T."/>
            <person name="Hug L.A."/>
            <person name="Sharon I."/>
            <person name="Castelle C.J."/>
            <person name="Probst A.J."/>
            <person name="Thomas B.C."/>
            <person name="Singh A."/>
            <person name="Wilkins M.J."/>
            <person name="Karaoz U."/>
            <person name="Brodie E.L."/>
            <person name="Williams K.H."/>
            <person name="Hubbard S.S."/>
            <person name="Banfield J.F."/>
        </authorList>
    </citation>
    <scope>NUCLEOTIDE SEQUENCE [LARGE SCALE GENOMIC DNA]</scope>
</reference>
<dbReference type="InterPro" id="IPR025714">
    <property type="entry name" value="Methyltranfer_dom"/>
</dbReference>
<dbReference type="STRING" id="1802438.A2571_02045"/>
<dbReference type="Proteomes" id="UP000177043">
    <property type="component" value="Unassembled WGS sequence"/>
</dbReference>
<sequence>MFARPDQILNYLALTPGMKVADFGAGSGEYVLGLARRVAPGGRVIAVDIQPELLTKIAGQAKASNLGDIVDTIWGDVETRGGSKLADQAVDVVILSNIMFQVDSAYSLALEAKRVLNLAGKVLVVDWKDSFGNLGPTKDKVITPAKCEQIMNEAGLIKDNEFEAGDHHYGQIYVLNQSKL</sequence>
<accession>A0A1G2QD71</accession>
<organism evidence="2 3">
    <name type="scientific">Candidatus Vogelbacteria bacterium RIFOXYD1_FULL_44_32</name>
    <dbReference type="NCBI Taxonomy" id="1802438"/>
    <lineage>
        <taxon>Bacteria</taxon>
        <taxon>Candidatus Vogeliibacteriota</taxon>
    </lineage>
</organism>
<gene>
    <name evidence="2" type="ORF">A2571_02045</name>
</gene>
<dbReference type="SUPFAM" id="SSF53335">
    <property type="entry name" value="S-adenosyl-L-methionine-dependent methyltransferases"/>
    <property type="match status" value="1"/>
</dbReference>
<dbReference type="InterPro" id="IPR029063">
    <property type="entry name" value="SAM-dependent_MTases_sf"/>
</dbReference>
<dbReference type="Pfam" id="PF13847">
    <property type="entry name" value="Methyltransf_31"/>
    <property type="match status" value="1"/>
</dbReference>
<protein>
    <recommendedName>
        <fullName evidence="1">Methyltransferase domain-containing protein</fullName>
    </recommendedName>
</protein>
<evidence type="ECO:0000313" key="2">
    <source>
        <dbReference type="EMBL" id="OHA58535.1"/>
    </source>
</evidence>
<name>A0A1G2QD71_9BACT</name>
<dbReference type="AlphaFoldDB" id="A0A1G2QD71"/>
<evidence type="ECO:0000259" key="1">
    <source>
        <dbReference type="Pfam" id="PF13847"/>
    </source>
</evidence>
<comment type="caution">
    <text evidence="2">The sequence shown here is derived from an EMBL/GenBank/DDBJ whole genome shotgun (WGS) entry which is preliminary data.</text>
</comment>
<dbReference type="EMBL" id="MHTJ01000003">
    <property type="protein sequence ID" value="OHA58535.1"/>
    <property type="molecule type" value="Genomic_DNA"/>
</dbReference>
<feature type="domain" description="Methyltransferase" evidence="1">
    <location>
        <begin position="15"/>
        <end position="128"/>
    </location>
</feature>
<dbReference type="Gene3D" id="3.40.50.150">
    <property type="entry name" value="Vaccinia Virus protein VP39"/>
    <property type="match status" value="1"/>
</dbReference>